<dbReference type="PANTHER" id="PTHR31983">
    <property type="entry name" value="ENDO-1,3(4)-BETA-GLUCANASE 1"/>
    <property type="match status" value="1"/>
</dbReference>
<dbReference type="EMBL" id="SDMP01000004">
    <property type="protein sequence ID" value="RYR60300.1"/>
    <property type="molecule type" value="Genomic_DNA"/>
</dbReference>
<keyword evidence="4" id="KW-0378">Hydrolase</keyword>
<dbReference type="Pfam" id="PF17652">
    <property type="entry name" value="Glyco_hydro81C"/>
    <property type="match status" value="1"/>
</dbReference>
<name>A0A445DAV2_ARAHY</name>
<dbReference type="AlphaFoldDB" id="A0A445DAV2"/>
<evidence type="ECO:0000259" key="9">
    <source>
        <dbReference type="Pfam" id="PF17652"/>
    </source>
</evidence>
<dbReference type="EC" id="3.2.1.39" evidence="3"/>
<dbReference type="InterPro" id="IPR040720">
    <property type="entry name" value="GH81_C"/>
</dbReference>
<keyword evidence="5" id="KW-0119">Carbohydrate metabolism</keyword>
<reference evidence="10 11" key="1">
    <citation type="submission" date="2019-01" db="EMBL/GenBank/DDBJ databases">
        <title>Sequencing of cultivated peanut Arachis hypogaea provides insights into genome evolution and oil improvement.</title>
        <authorList>
            <person name="Chen X."/>
        </authorList>
    </citation>
    <scope>NUCLEOTIDE SEQUENCE [LARGE SCALE GENOMIC DNA]</scope>
    <source>
        <strain evidence="11">cv. Fuhuasheng</strain>
        <tissue evidence="10">Leaves</tissue>
    </source>
</reference>
<keyword evidence="11" id="KW-1185">Reference proteome</keyword>
<feature type="domain" description="Glycosyl hydrolase family 81 C-terminal" evidence="9">
    <location>
        <begin position="1"/>
        <end position="148"/>
    </location>
</feature>
<evidence type="ECO:0000256" key="8">
    <source>
        <dbReference type="ARBA" id="ARBA00023326"/>
    </source>
</evidence>
<gene>
    <name evidence="10" type="ORF">Ahy_A04g017377</name>
</gene>
<organism evidence="10 11">
    <name type="scientific">Arachis hypogaea</name>
    <name type="common">Peanut</name>
    <dbReference type="NCBI Taxonomy" id="3818"/>
    <lineage>
        <taxon>Eukaryota</taxon>
        <taxon>Viridiplantae</taxon>
        <taxon>Streptophyta</taxon>
        <taxon>Embryophyta</taxon>
        <taxon>Tracheophyta</taxon>
        <taxon>Spermatophyta</taxon>
        <taxon>Magnoliopsida</taxon>
        <taxon>eudicotyledons</taxon>
        <taxon>Gunneridae</taxon>
        <taxon>Pentapetalae</taxon>
        <taxon>rosids</taxon>
        <taxon>fabids</taxon>
        <taxon>Fabales</taxon>
        <taxon>Fabaceae</taxon>
        <taxon>Papilionoideae</taxon>
        <taxon>50 kb inversion clade</taxon>
        <taxon>dalbergioids sensu lato</taxon>
        <taxon>Dalbergieae</taxon>
        <taxon>Pterocarpus clade</taxon>
        <taxon>Arachis</taxon>
    </lineage>
</organism>
<evidence type="ECO:0000256" key="3">
    <source>
        <dbReference type="ARBA" id="ARBA00012780"/>
    </source>
</evidence>
<dbReference type="STRING" id="3818.A0A445DAV2"/>
<keyword evidence="8" id="KW-0624">Polysaccharide degradation</keyword>
<dbReference type="GO" id="GO:0052861">
    <property type="term" value="F:endo-1,3(4)-beta-glucanase activity"/>
    <property type="evidence" value="ECO:0007669"/>
    <property type="project" value="InterPro"/>
</dbReference>
<accession>A0A445DAV2</accession>
<dbReference type="GO" id="GO:0042973">
    <property type="term" value="F:glucan endo-1,3-beta-D-glucosidase activity"/>
    <property type="evidence" value="ECO:0007669"/>
    <property type="project" value="UniProtKB-EC"/>
</dbReference>
<dbReference type="PROSITE" id="PS52008">
    <property type="entry name" value="GH81"/>
    <property type="match status" value="1"/>
</dbReference>
<evidence type="ECO:0000256" key="2">
    <source>
        <dbReference type="ARBA" id="ARBA00010730"/>
    </source>
</evidence>
<dbReference type="Proteomes" id="UP000289738">
    <property type="component" value="Chromosome A04"/>
</dbReference>
<dbReference type="PANTHER" id="PTHR31983:SF0">
    <property type="entry name" value="GLUCAN ENDO-1,3-BETA-D-GLUCOSIDASE 2"/>
    <property type="match status" value="1"/>
</dbReference>
<evidence type="ECO:0000256" key="6">
    <source>
        <dbReference type="ARBA" id="ARBA00023295"/>
    </source>
</evidence>
<evidence type="ECO:0000256" key="5">
    <source>
        <dbReference type="ARBA" id="ARBA00023277"/>
    </source>
</evidence>
<evidence type="ECO:0000256" key="4">
    <source>
        <dbReference type="ARBA" id="ARBA00022801"/>
    </source>
</evidence>
<protein>
    <recommendedName>
        <fullName evidence="3">glucan endo-1,3-beta-D-glucosidase</fullName>
        <ecNumber evidence="3">3.2.1.39</ecNumber>
    </recommendedName>
</protein>
<comment type="similarity">
    <text evidence="2">Belongs to the glycosyl hydrolase 81 family.</text>
</comment>
<keyword evidence="7" id="KW-0961">Cell wall biogenesis/degradation</keyword>
<comment type="catalytic activity">
    <reaction evidence="1">
        <text>Hydrolysis of (1-&gt;3)-beta-D-glucosidic linkages in (1-&gt;3)-beta-D-glucans.</text>
        <dbReference type="EC" id="3.2.1.39"/>
    </reaction>
</comment>
<evidence type="ECO:0000256" key="7">
    <source>
        <dbReference type="ARBA" id="ARBA00023316"/>
    </source>
</evidence>
<keyword evidence="6" id="KW-0326">Glycosidase</keyword>
<dbReference type="InterPro" id="IPR005200">
    <property type="entry name" value="Endo-beta-glucanase"/>
</dbReference>
<dbReference type="GO" id="GO:0071555">
    <property type="term" value="P:cell wall organization"/>
    <property type="evidence" value="ECO:0007669"/>
    <property type="project" value="UniProtKB-KW"/>
</dbReference>
<sequence length="169" mass="19609">MGQAYGDIHLASIGSTLASLEIHAAKMWWHVKVGDNLYEDDFAQENKLVGYLSANHRLDLMRDYKCERECKIGFHVLPLLPITEFLFSNVDFVKDLVKWSPSLYTVRDGWMGFVYALEGIYNNQVALDKIRSLKRFDAGNTLSNLLWWIHSRHYYRKMGSCHEKQCCIG</sequence>
<proteinExistence type="inferred from homology"/>
<evidence type="ECO:0000256" key="1">
    <source>
        <dbReference type="ARBA" id="ARBA00000382"/>
    </source>
</evidence>
<comment type="caution">
    <text evidence="10">The sequence shown here is derived from an EMBL/GenBank/DDBJ whole genome shotgun (WGS) entry which is preliminary data.</text>
</comment>
<evidence type="ECO:0000313" key="10">
    <source>
        <dbReference type="EMBL" id="RYR60300.1"/>
    </source>
</evidence>
<dbReference type="GO" id="GO:0000272">
    <property type="term" value="P:polysaccharide catabolic process"/>
    <property type="evidence" value="ECO:0007669"/>
    <property type="project" value="UniProtKB-KW"/>
</dbReference>
<evidence type="ECO:0000313" key="11">
    <source>
        <dbReference type="Proteomes" id="UP000289738"/>
    </source>
</evidence>